<feature type="domain" description="PPM-type phosphatase" evidence="7">
    <location>
        <begin position="44"/>
        <end position="300"/>
    </location>
</feature>
<protein>
    <recommendedName>
        <fullName evidence="7">PPM-type phosphatase domain-containing protein</fullName>
    </recommendedName>
</protein>
<dbReference type="CDD" id="cd00143">
    <property type="entry name" value="PP2Cc"/>
    <property type="match status" value="1"/>
</dbReference>
<comment type="similarity">
    <text evidence="5">Belongs to the PP2C family.</text>
</comment>
<dbReference type="SMART" id="SM00332">
    <property type="entry name" value="PP2Cc"/>
    <property type="match status" value="1"/>
</dbReference>
<keyword evidence="3 5" id="KW-0378">Hydrolase</keyword>
<dbReference type="GO" id="GO:0046872">
    <property type="term" value="F:metal ion binding"/>
    <property type="evidence" value="ECO:0007669"/>
    <property type="project" value="UniProtKB-KW"/>
</dbReference>
<dbReference type="GO" id="GO:0016020">
    <property type="term" value="C:membrane"/>
    <property type="evidence" value="ECO:0007669"/>
    <property type="project" value="UniProtKB-SubCell"/>
</dbReference>
<evidence type="ECO:0000256" key="3">
    <source>
        <dbReference type="ARBA" id="ARBA00022801"/>
    </source>
</evidence>
<dbReference type="AlphaFoldDB" id="A0A8J2SLV3"/>
<organism evidence="8 9">
    <name type="scientific">Pelagomonas calceolata</name>
    <dbReference type="NCBI Taxonomy" id="35677"/>
    <lineage>
        <taxon>Eukaryota</taxon>
        <taxon>Sar</taxon>
        <taxon>Stramenopiles</taxon>
        <taxon>Ochrophyta</taxon>
        <taxon>Pelagophyceae</taxon>
        <taxon>Pelagomonadales</taxon>
        <taxon>Pelagomonadaceae</taxon>
        <taxon>Pelagomonas</taxon>
    </lineage>
</organism>
<dbReference type="InterPro" id="IPR001932">
    <property type="entry name" value="PPM-type_phosphatase-like_dom"/>
</dbReference>
<dbReference type="GO" id="GO:0004722">
    <property type="term" value="F:protein serine/threonine phosphatase activity"/>
    <property type="evidence" value="ECO:0007669"/>
    <property type="project" value="InterPro"/>
</dbReference>
<evidence type="ECO:0000256" key="6">
    <source>
        <dbReference type="SAM" id="MobiDB-lite"/>
    </source>
</evidence>
<dbReference type="PANTHER" id="PTHR47992">
    <property type="entry name" value="PROTEIN PHOSPHATASE"/>
    <property type="match status" value="1"/>
</dbReference>
<sequence>MGGFLSRHDKRIRDWMDSDDEEPSAYSPTKRQKRGSSHGPLALAWGVAEWVGRKRTQEDRCIGCVLSDGATFAGVYDGHAGSKAAAYAASNLHTHVAGTGALRRRLLDAFHKTERGIITSGIKDGTTACVAVVEGTNFTTANVGDSRCVIGGGSRKRPKATRCTTDHKPELVNEARRVQNAGGAVEIRGACARVVHPDCPLMLATSRTLGDAVCKRHPGLVSPHPDVTCRALTRGDRFAILATDGLWDVVSDQEAVTCVNKVLGDGTPSVALCEEAAAACVAKARKERTMDNVLVLVLCFLWNDAA</sequence>
<evidence type="ECO:0000256" key="2">
    <source>
        <dbReference type="ARBA" id="ARBA00022723"/>
    </source>
</evidence>
<dbReference type="OrthoDB" id="10264738at2759"/>
<dbReference type="PROSITE" id="PS51746">
    <property type="entry name" value="PPM_2"/>
    <property type="match status" value="1"/>
</dbReference>
<dbReference type="SUPFAM" id="SSF81606">
    <property type="entry name" value="PP2C-like"/>
    <property type="match status" value="1"/>
</dbReference>
<evidence type="ECO:0000313" key="9">
    <source>
        <dbReference type="Proteomes" id="UP000789595"/>
    </source>
</evidence>
<dbReference type="Pfam" id="PF00481">
    <property type="entry name" value="PP2C"/>
    <property type="match status" value="1"/>
</dbReference>
<dbReference type="PROSITE" id="PS01032">
    <property type="entry name" value="PPM_1"/>
    <property type="match status" value="1"/>
</dbReference>
<accession>A0A8J2SLV3</accession>
<name>A0A8J2SLV3_9STRA</name>
<keyword evidence="4 5" id="KW-0904">Protein phosphatase</keyword>
<dbReference type="InterPro" id="IPR036457">
    <property type="entry name" value="PPM-type-like_dom_sf"/>
</dbReference>
<comment type="caution">
    <text evidence="8">The sequence shown here is derived from an EMBL/GenBank/DDBJ whole genome shotgun (WGS) entry which is preliminary data.</text>
</comment>
<dbReference type="Gene3D" id="3.60.40.10">
    <property type="entry name" value="PPM-type phosphatase domain"/>
    <property type="match status" value="1"/>
</dbReference>
<evidence type="ECO:0000313" key="8">
    <source>
        <dbReference type="EMBL" id="CAH0370156.1"/>
    </source>
</evidence>
<comment type="subcellular location">
    <subcellularLocation>
        <location evidence="1">Membrane</location>
        <topology evidence="1">Peripheral membrane protein</topology>
    </subcellularLocation>
</comment>
<feature type="region of interest" description="Disordered" evidence="6">
    <location>
        <begin position="16"/>
        <end position="38"/>
    </location>
</feature>
<keyword evidence="9" id="KW-1185">Reference proteome</keyword>
<evidence type="ECO:0000256" key="5">
    <source>
        <dbReference type="RuleBase" id="RU003465"/>
    </source>
</evidence>
<keyword evidence="2" id="KW-0479">Metal-binding</keyword>
<dbReference type="InterPro" id="IPR000222">
    <property type="entry name" value="PP2C_BS"/>
</dbReference>
<evidence type="ECO:0000256" key="1">
    <source>
        <dbReference type="ARBA" id="ARBA00004170"/>
    </source>
</evidence>
<dbReference type="Proteomes" id="UP000789595">
    <property type="component" value="Unassembled WGS sequence"/>
</dbReference>
<gene>
    <name evidence="8" type="ORF">PECAL_3P00240</name>
</gene>
<reference evidence="8" key="1">
    <citation type="submission" date="2021-11" db="EMBL/GenBank/DDBJ databases">
        <authorList>
            <consortium name="Genoscope - CEA"/>
            <person name="William W."/>
        </authorList>
    </citation>
    <scope>NUCLEOTIDE SEQUENCE</scope>
</reference>
<evidence type="ECO:0000256" key="4">
    <source>
        <dbReference type="ARBA" id="ARBA00022912"/>
    </source>
</evidence>
<proteinExistence type="inferred from homology"/>
<dbReference type="InterPro" id="IPR015655">
    <property type="entry name" value="PP2C"/>
</dbReference>
<evidence type="ECO:0000259" key="7">
    <source>
        <dbReference type="PROSITE" id="PS51746"/>
    </source>
</evidence>
<dbReference type="EMBL" id="CAKKNE010000003">
    <property type="protein sequence ID" value="CAH0370156.1"/>
    <property type="molecule type" value="Genomic_DNA"/>
</dbReference>